<evidence type="ECO:0000313" key="8">
    <source>
        <dbReference type="EMBL" id="MST56028.1"/>
    </source>
</evidence>
<name>A0A6L5YD74_9BACT</name>
<feature type="domain" description="FMN-binding" evidence="7">
    <location>
        <begin position="90"/>
        <end position="180"/>
    </location>
</feature>
<evidence type="ECO:0000256" key="6">
    <source>
        <dbReference type="HAMAP-Rule" id="MF_00479"/>
    </source>
</evidence>
<keyword evidence="1 6" id="KW-0813">Transport</keyword>
<evidence type="ECO:0000256" key="3">
    <source>
        <dbReference type="ARBA" id="ARBA00022630"/>
    </source>
</evidence>
<dbReference type="Pfam" id="PF04205">
    <property type="entry name" value="FMN_bind"/>
    <property type="match status" value="1"/>
</dbReference>
<dbReference type="PANTHER" id="PTHR36118:SF1">
    <property type="entry name" value="ION-TRANSLOCATING OXIDOREDUCTASE COMPLEX SUBUNIT G"/>
    <property type="match status" value="1"/>
</dbReference>
<protein>
    <recommendedName>
        <fullName evidence="6">Ion-translocating oxidoreductase complex subunit G</fullName>
        <ecNumber evidence="6">7.-.-.-</ecNumber>
    </recommendedName>
    <alternativeName>
        <fullName evidence="6">Rnf electron transport complex subunit G</fullName>
    </alternativeName>
</protein>
<dbReference type="InterPro" id="IPR007329">
    <property type="entry name" value="FMN-bd"/>
</dbReference>
<evidence type="ECO:0000256" key="4">
    <source>
        <dbReference type="ARBA" id="ARBA00022643"/>
    </source>
</evidence>
<keyword evidence="4 6" id="KW-0288">FMN</keyword>
<evidence type="ECO:0000313" key="9">
    <source>
        <dbReference type="Proteomes" id="UP000473699"/>
    </source>
</evidence>
<comment type="function">
    <text evidence="6">Part of a membrane-bound complex that couples electron transfer with translocation of ions across the membrane.</text>
</comment>
<dbReference type="GO" id="GO:0009055">
    <property type="term" value="F:electron transfer activity"/>
    <property type="evidence" value="ECO:0007669"/>
    <property type="project" value="InterPro"/>
</dbReference>
<dbReference type="HAMAP" id="MF_00479">
    <property type="entry name" value="RsxG_RnfG"/>
    <property type="match status" value="1"/>
</dbReference>
<reference evidence="8 9" key="1">
    <citation type="submission" date="2019-08" db="EMBL/GenBank/DDBJ databases">
        <title>In-depth cultivation of the pig gut microbiome towards novel bacterial diversity and tailored functional studies.</title>
        <authorList>
            <person name="Wylensek D."/>
            <person name="Hitch T.C.A."/>
            <person name="Clavel T."/>
        </authorList>
    </citation>
    <scope>NUCLEOTIDE SEQUENCE [LARGE SCALE GENOMIC DNA]</scope>
    <source>
        <strain evidence="8 9">SM-530-WT-4B</strain>
    </source>
</reference>
<proteinExistence type="inferred from homology"/>
<dbReference type="SMART" id="SM00900">
    <property type="entry name" value="FMN_bind"/>
    <property type="match status" value="1"/>
</dbReference>
<keyword evidence="6" id="KW-0812">Transmembrane</keyword>
<evidence type="ECO:0000256" key="2">
    <source>
        <dbReference type="ARBA" id="ARBA00022553"/>
    </source>
</evidence>
<dbReference type="EMBL" id="VUNH01000008">
    <property type="protein sequence ID" value="MST56028.1"/>
    <property type="molecule type" value="Genomic_DNA"/>
</dbReference>
<keyword evidence="6" id="KW-1003">Cell membrane</keyword>
<comment type="similarity">
    <text evidence="6">Belongs to the RnfG family.</text>
</comment>
<sequence length="190" mass="19462">MPKIAKLGSILFAITAVTGLVLGAVQNVTSGSIAAQRVRQKNEALAATLPGAKNFTPVALKADAGIISEIFAGSDGGTTLGYNFTLTPKGFGGLMTLICGIDAAGRVMDIAILESSETPGLGARASEPAFAGQFHGRLADGDLHVTKTPPENGSQIQAISGATITSRAVTDAVNAARAYWKAHLEKEEAK</sequence>
<keyword evidence="6" id="KW-1278">Translocase</keyword>
<dbReference type="AlphaFoldDB" id="A0A6L5YD74"/>
<keyword evidence="6" id="KW-1133">Transmembrane helix</keyword>
<keyword evidence="9" id="KW-1185">Reference proteome</keyword>
<dbReference type="PANTHER" id="PTHR36118">
    <property type="entry name" value="ION-TRANSLOCATING OXIDOREDUCTASE COMPLEX SUBUNIT G"/>
    <property type="match status" value="1"/>
</dbReference>
<dbReference type="Proteomes" id="UP000473699">
    <property type="component" value="Unassembled WGS sequence"/>
</dbReference>
<keyword evidence="5 6" id="KW-0249">Electron transport</keyword>
<evidence type="ECO:0000259" key="7">
    <source>
        <dbReference type="SMART" id="SM00900"/>
    </source>
</evidence>
<accession>A0A6L5YD74</accession>
<keyword evidence="3 6" id="KW-0285">Flavoprotein</keyword>
<organism evidence="8 9">
    <name type="scientific">Pyramidobacter porci</name>
    <dbReference type="NCBI Taxonomy" id="2605789"/>
    <lineage>
        <taxon>Bacteria</taxon>
        <taxon>Thermotogati</taxon>
        <taxon>Synergistota</taxon>
        <taxon>Synergistia</taxon>
        <taxon>Synergistales</taxon>
        <taxon>Dethiosulfovibrionaceae</taxon>
        <taxon>Pyramidobacter</taxon>
    </lineage>
</organism>
<evidence type="ECO:0000256" key="1">
    <source>
        <dbReference type="ARBA" id="ARBA00022448"/>
    </source>
</evidence>
<dbReference type="EC" id="7.-.-.-" evidence="6"/>
<dbReference type="GO" id="GO:0005886">
    <property type="term" value="C:plasma membrane"/>
    <property type="evidence" value="ECO:0007669"/>
    <property type="project" value="UniProtKB-SubCell"/>
</dbReference>
<comment type="subcellular location">
    <subcellularLocation>
        <location evidence="6">Cell membrane</location>
        <topology evidence="6">Single-pass membrane protein</topology>
    </subcellularLocation>
</comment>
<dbReference type="GO" id="GO:0022900">
    <property type="term" value="P:electron transport chain"/>
    <property type="evidence" value="ECO:0007669"/>
    <property type="project" value="UniProtKB-UniRule"/>
</dbReference>
<evidence type="ECO:0000256" key="5">
    <source>
        <dbReference type="ARBA" id="ARBA00022982"/>
    </source>
</evidence>
<dbReference type="NCBIfam" id="TIGR01947">
    <property type="entry name" value="rnfG"/>
    <property type="match status" value="1"/>
</dbReference>
<comment type="subunit">
    <text evidence="6">The complex is composed of six subunits: RnfA, RnfB, RnfC, RnfD, RnfE and RnfG.</text>
</comment>
<dbReference type="PIRSF" id="PIRSF006091">
    <property type="entry name" value="E_trnsport_RnfG"/>
    <property type="match status" value="1"/>
</dbReference>
<keyword evidence="6" id="KW-0472">Membrane</keyword>
<dbReference type="GO" id="GO:0010181">
    <property type="term" value="F:FMN binding"/>
    <property type="evidence" value="ECO:0007669"/>
    <property type="project" value="InterPro"/>
</dbReference>
<dbReference type="InterPro" id="IPR010209">
    <property type="entry name" value="Ion_transpt_RnfG/RsxG"/>
</dbReference>
<gene>
    <name evidence="6" type="primary">rnfG</name>
    <name evidence="8" type="ORF">FYJ74_08290</name>
</gene>
<comment type="caution">
    <text evidence="8">The sequence shown here is derived from an EMBL/GenBank/DDBJ whole genome shotgun (WGS) entry which is preliminary data.</text>
</comment>
<feature type="modified residue" description="FMN phosphoryl threonine" evidence="6">
    <location>
        <position position="163"/>
    </location>
</feature>
<dbReference type="RefSeq" id="WP_154529113.1">
    <property type="nucleotide sequence ID" value="NZ_JAXDZJ010000187.1"/>
</dbReference>
<keyword evidence="2 6" id="KW-0597">Phosphoprotein</keyword>
<comment type="cofactor">
    <cofactor evidence="6">
        <name>FMN</name>
        <dbReference type="ChEBI" id="CHEBI:58210"/>
    </cofactor>
</comment>